<dbReference type="KEGG" id="aace:A0U92_09820"/>
<gene>
    <name evidence="1" type="ORF">A0U92_09820</name>
</gene>
<evidence type="ECO:0000313" key="1">
    <source>
        <dbReference type="EMBL" id="AQS85024.1"/>
    </source>
</evidence>
<name>A0A1U9KGU3_ACEAC</name>
<protein>
    <submittedName>
        <fullName evidence="1">Uncharacterized protein</fullName>
    </submittedName>
</protein>
<dbReference type="AlphaFoldDB" id="A0A1U9KGU3"/>
<evidence type="ECO:0000313" key="2">
    <source>
        <dbReference type="Proteomes" id="UP000188937"/>
    </source>
</evidence>
<organism evidence="1 2">
    <name type="scientific">Acetobacter aceti</name>
    <dbReference type="NCBI Taxonomy" id="435"/>
    <lineage>
        <taxon>Bacteria</taxon>
        <taxon>Pseudomonadati</taxon>
        <taxon>Pseudomonadota</taxon>
        <taxon>Alphaproteobacteria</taxon>
        <taxon>Acetobacterales</taxon>
        <taxon>Acetobacteraceae</taxon>
        <taxon>Acetobacter</taxon>
        <taxon>Acetobacter subgen. Acetobacter</taxon>
    </lineage>
</organism>
<sequence>MVVNTFGKLLTLQCHTNRDDRVEIAPLATALQEITDKKRGAGIRGRDDTEASQIVTRHCSAQSLQFRKRIITAFRKSTDTSLHSTGNAPTLFRNL</sequence>
<reference evidence="1 2" key="1">
    <citation type="submission" date="2016-03" db="EMBL/GenBank/DDBJ databases">
        <title>Acetic acid bacteria sequencing.</title>
        <authorList>
            <person name="Brandt J."/>
            <person name="Jakob F."/>
            <person name="Vogel R.F."/>
        </authorList>
    </citation>
    <scope>NUCLEOTIDE SEQUENCE [LARGE SCALE GENOMIC DNA]</scope>
    <source>
        <strain evidence="1 2">TMW2.1153</strain>
    </source>
</reference>
<dbReference type="Proteomes" id="UP000188937">
    <property type="component" value="Chromosome"/>
</dbReference>
<proteinExistence type="predicted"/>
<accession>A0A1U9KGU3</accession>
<dbReference type="EMBL" id="CP014692">
    <property type="protein sequence ID" value="AQS85024.1"/>
    <property type="molecule type" value="Genomic_DNA"/>
</dbReference>
<keyword evidence="2" id="KW-1185">Reference proteome</keyword>